<reference evidence="1 2" key="1">
    <citation type="submission" date="2018-01" db="EMBL/GenBank/DDBJ databases">
        <authorList>
            <person name="Clerissi C."/>
        </authorList>
    </citation>
    <scope>NUCLEOTIDE SEQUENCE [LARGE SCALE GENOMIC DNA]</scope>
    <source>
        <strain evidence="1">Cupriavidus taiwanensis STM 6160</strain>
        <plasmid evidence="2">iii</plasmid>
    </source>
</reference>
<protein>
    <submittedName>
        <fullName evidence="1">Uncharacterized protein</fullName>
    </submittedName>
</protein>
<name>A0A375HVY7_9BURK</name>
<dbReference type="EMBL" id="LT984808">
    <property type="protein sequence ID" value="SPD62299.1"/>
    <property type="molecule type" value="Genomic_DNA"/>
</dbReference>
<geneLocation type="plasmid" evidence="2">
    <name>iii</name>
</geneLocation>
<evidence type="ECO:0000313" key="2">
    <source>
        <dbReference type="Proteomes" id="UP000255168"/>
    </source>
</evidence>
<evidence type="ECO:0000313" key="1">
    <source>
        <dbReference type="EMBL" id="SPD62299.1"/>
    </source>
</evidence>
<gene>
    <name evidence="1" type="ORF">CBM2607_P10298</name>
</gene>
<organism evidence="1 2">
    <name type="scientific">Cupriavidus neocaledonicus</name>
    <dbReference type="NCBI Taxonomy" id="1040979"/>
    <lineage>
        <taxon>Bacteria</taxon>
        <taxon>Pseudomonadati</taxon>
        <taxon>Pseudomonadota</taxon>
        <taxon>Betaproteobacteria</taxon>
        <taxon>Burkholderiales</taxon>
        <taxon>Burkholderiaceae</taxon>
        <taxon>Cupriavidus</taxon>
    </lineage>
</organism>
<dbReference type="AlphaFoldDB" id="A0A375HVY7"/>
<dbReference type="Proteomes" id="UP000255168">
    <property type="component" value="Plasmid III"/>
</dbReference>
<keyword evidence="1" id="KW-0614">Plasmid</keyword>
<proteinExistence type="predicted"/>
<sequence length="38" mass="4383">MRRHLAPDGARWVARFRFIDACDPLAISAWIGSSRRAR</sequence>
<accession>A0A375HVY7</accession>